<evidence type="ECO:0000256" key="11">
    <source>
        <dbReference type="PIRSR" id="PIRSR000898-1"/>
    </source>
</evidence>
<evidence type="ECO:0000256" key="6">
    <source>
        <dbReference type="ARBA" id="ARBA00022729"/>
    </source>
</evidence>
<dbReference type="InterPro" id="IPR051558">
    <property type="entry name" value="Metallophosphoesterase_PAP"/>
</dbReference>
<dbReference type="PANTHER" id="PTHR10161:SF34">
    <property type="entry name" value="PURPLE ACID PHOSPHATASE 4"/>
    <property type="match status" value="1"/>
</dbReference>
<keyword evidence="6" id="KW-0732">Signal</keyword>
<feature type="binding site" evidence="11">
    <location>
        <position position="87"/>
    </location>
    <ligand>
        <name>Fe cation</name>
        <dbReference type="ChEBI" id="CHEBI:24875"/>
        <label>2</label>
    </ligand>
</feature>
<gene>
    <name evidence="13" type="ORF">FNV43_RR26795</name>
</gene>
<evidence type="ECO:0000256" key="7">
    <source>
        <dbReference type="ARBA" id="ARBA00022801"/>
    </source>
</evidence>
<comment type="catalytic activity">
    <reaction evidence="1 10">
        <text>a phosphate monoester + H2O = an alcohol + phosphate</text>
        <dbReference type="Rhea" id="RHEA:15017"/>
        <dbReference type="ChEBI" id="CHEBI:15377"/>
        <dbReference type="ChEBI" id="CHEBI:30879"/>
        <dbReference type="ChEBI" id="CHEBI:43474"/>
        <dbReference type="ChEBI" id="CHEBI:67140"/>
        <dbReference type="EC" id="3.1.3.2"/>
    </reaction>
</comment>
<comment type="cofactor">
    <cofactor evidence="11">
        <name>Fe cation</name>
        <dbReference type="ChEBI" id="CHEBI:24875"/>
    </cofactor>
    <text evidence="11">Binds 2 iron ions per subunit.</text>
</comment>
<evidence type="ECO:0000256" key="1">
    <source>
        <dbReference type="ARBA" id="ARBA00000032"/>
    </source>
</evidence>
<comment type="caution">
    <text evidence="13">The sequence shown here is derived from an EMBL/GenBank/DDBJ whole genome shotgun (WGS) entry which is preliminary data.</text>
</comment>
<dbReference type="PANTHER" id="PTHR10161">
    <property type="entry name" value="TARTRATE-RESISTANT ACID PHOSPHATASE TYPE 5"/>
    <property type="match status" value="1"/>
</dbReference>
<dbReference type="InterPro" id="IPR029052">
    <property type="entry name" value="Metallo-depent_PP-like"/>
</dbReference>
<keyword evidence="8" id="KW-0862">Zinc</keyword>
<dbReference type="Proteomes" id="UP000796880">
    <property type="component" value="Unassembled WGS sequence"/>
</dbReference>
<keyword evidence="7 10" id="KW-0378">Hydrolase</keyword>
<feature type="binding site" evidence="11">
    <location>
        <position position="254"/>
    </location>
    <ligand>
        <name>Fe cation</name>
        <dbReference type="ChEBI" id="CHEBI:24875"/>
        <label>2</label>
    </ligand>
</feature>
<name>A0A8K0GP35_9ROSA</name>
<dbReference type="GO" id="GO:0005576">
    <property type="term" value="C:extracellular region"/>
    <property type="evidence" value="ECO:0007669"/>
    <property type="project" value="UniProtKB-SubCell"/>
</dbReference>
<dbReference type="SUPFAM" id="SSF56300">
    <property type="entry name" value="Metallo-dependent phosphatases"/>
    <property type="match status" value="1"/>
</dbReference>
<sequence length="336" mass="38286">MASRVVRNKKTMSKTLTFSCVILCLFWVLSTAELQRFQHGAKEDGSLSLLVVGDWGRRGSYNQSQVALKMGIIGEKLDIDFVISTGDNFYDNGLTGVDDSAFDDSFTKIYTAPSLQKQWYNVLGNHDYRGDVEAQMSPVLKKLDSRWLCLRSFILDTEIAEFFFVDTTPFVDSYFTNPKDHVYDWRGILPRKAYLSNLLKDVDSALKKSTAKWKFVVAHHTIKSAGFHGITREIVDQLLPILEANNVDLYVNGHDHLLQHISSLHSPIQFLTSGGASKAWRGDVNWWDPKEMKFFYDGQGFMSMQITPTQLDIAFYDVFGQVLHKWGTSKKLYSAF</sequence>
<accession>A0A8K0GP35</accession>
<evidence type="ECO:0000256" key="2">
    <source>
        <dbReference type="ARBA" id="ARBA00004613"/>
    </source>
</evidence>
<feature type="binding site" evidence="11">
    <location>
        <position position="219"/>
    </location>
    <ligand>
        <name>Fe cation</name>
        <dbReference type="ChEBI" id="CHEBI:24875"/>
        <label>2</label>
    </ligand>
</feature>
<feature type="binding site" evidence="11">
    <location>
        <position position="54"/>
    </location>
    <ligand>
        <name>Fe cation</name>
        <dbReference type="ChEBI" id="CHEBI:24875"/>
        <label>1</label>
    </ligand>
</feature>
<keyword evidence="14" id="KW-1185">Reference proteome</keyword>
<feature type="binding site" evidence="11">
    <location>
        <position position="87"/>
    </location>
    <ligand>
        <name>Fe cation</name>
        <dbReference type="ChEBI" id="CHEBI:24875"/>
        <label>1</label>
    </ligand>
</feature>
<evidence type="ECO:0000256" key="4">
    <source>
        <dbReference type="ARBA" id="ARBA00022525"/>
    </source>
</evidence>
<evidence type="ECO:0000256" key="10">
    <source>
        <dbReference type="PIRNR" id="PIRNR000898"/>
    </source>
</evidence>
<feature type="binding site" evidence="11">
    <location>
        <position position="256"/>
    </location>
    <ligand>
        <name>Fe cation</name>
        <dbReference type="ChEBI" id="CHEBI:24875"/>
        <label>1</label>
    </ligand>
</feature>
<comment type="subcellular location">
    <subcellularLocation>
        <location evidence="2">Secreted</location>
    </subcellularLocation>
</comment>
<evidence type="ECO:0000313" key="13">
    <source>
        <dbReference type="EMBL" id="KAF3432056.1"/>
    </source>
</evidence>
<protein>
    <recommendedName>
        <fullName evidence="10">Purple acid phosphatase</fullName>
        <ecNumber evidence="10">3.1.3.2</ecNumber>
    </recommendedName>
</protein>
<dbReference type="GO" id="GO:0046872">
    <property type="term" value="F:metal ion binding"/>
    <property type="evidence" value="ECO:0007669"/>
    <property type="project" value="UniProtKB-KW"/>
</dbReference>
<evidence type="ECO:0000256" key="5">
    <source>
        <dbReference type="ARBA" id="ARBA00022723"/>
    </source>
</evidence>
<dbReference type="EMBL" id="VOIH02000012">
    <property type="protein sequence ID" value="KAF3432056.1"/>
    <property type="molecule type" value="Genomic_DNA"/>
</dbReference>
<keyword evidence="5 11" id="KW-0479">Metal-binding</keyword>
<keyword evidence="10 11" id="KW-0408">Iron</keyword>
<evidence type="ECO:0000313" key="14">
    <source>
        <dbReference type="Proteomes" id="UP000796880"/>
    </source>
</evidence>
<evidence type="ECO:0000256" key="9">
    <source>
        <dbReference type="ARBA" id="ARBA00023180"/>
    </source>
</evidence>
<evidence type="ECO:0000259" key="12">
    <source>
        <dbReference type="Pfam" id="PF00149"/>
    </source>
</evidence>
<proteinExistence type="inferred from homology"/>
<dbReference type="OrthoDB" id="411211at2759"/>
<dbReference type="Gene3D" id="3.60.21.10">
    <property type="match status" value="1"/>
</dbReference>
<reference evidence="13" key="1">
    <citation type="submission" date="2020-03" db="EMBL/GenBank/DDBJ databases">
        <title>A high-quality chromosome-level genome assembly of a woody plant with both climbing and erect habits, Rhamnella rubrinervis.</title>
        <authorList>
            <person name="Lu Z."/>
            <person name="Yang Y."/>
            <person name="Zhu X."/>
            <person name="Sun Y."/>
        </authorList>
    </citation>
    <scope>NUCLEOTIDE SEQUENCE</scope>
    <source>
        <strain evidence="13">BYM</strain>
        <tissue evidence="13">Leaf</tissue>
    </source>
</reference>
<evidence type="ECO:0000256" key="3">
    <source>
        <dbReference type="ARBA" id="ARBA00008723"/>
    </source>
</evidence>
<keyword evidence="4" id="KW-0964">Secreted</keyword>
<comment type="similarity">
    <text evidence="3">Belongs to the metallophosphoesterase superfamily. Purple acid phosphatase family.</text>
</comment>
<dbReference type="InterPro" id="IPR024927">
    <property type="entry name" value="Acid_PPase"/>
</dbReference>
<feature type="domain" description="Calcineurin-like phosphoesterase" evidence="12">
    <location>
        <begin position="49"/>
        <end position="256"/>
    </location>
</feature>
<dbReference type="AlphaFoldDB" id="A0A8K0GP35"/>
<dbReference type="PIRSF" id="PIRSF000898">
    <property type="entry name" value="Acid_Ptase_5"/>
    <property type="match status" value="1"/>
</dbReference>
<feature type="binding site" evidence="11">
    <location>
        <position position="125"/>
    </location>
    <ligand>
        <name>Fe cation</name>
        <dbReference type="ChEBI" id="CHEBI:24875"/>
        <label>2</label>
    </ligand>
</feature>
<dbReference type="InterPro" id="IPR004843">
    <property type="entry name" value="Calcineurin-like_PHP"/>
</dbReference>
<feature type="binding site" evidence="11">
    <location>
        <position position="90"/>
    </location>
    <ligand>
        <name>Fe cation</name>
        <dbReference type="ChEBI" id="CHEBI:24875"/>
        <label>1</label>
    </ligand>
</feature>
<organism evidence="13 14">
    <name type="scientific">Rhamnella rubrinervis</name>
    <dbReference type="NCBI Taxonomy" id="2594499"/>
    <lineage>
        <taxon>Eukaryota</taxon>
        <taxon>Viridiplantae</taxon>
        <taxon>Streptophyta</taxon>
        <taxon>Embryophyta</taxon>
        <taxon>Tracheophyta</taxon>
        <taxon>Spermatophyta</taxon>
        <taxon>Magnoliopsida</taxon>
        <taxon>eudicotyledons</taxon>
        <taxon>Gunneridae</taxon>
        <taxon>Pentapetalae</taxon>
        <taxon>rosids</taxon>
        <taxon>fabids</taxon>
        <taxon>Rosales</taxon>
        <taxon>Rhamnaceae</taxon>
        <taxon>rhamnoid group</taxon>
        <taxon>Rhamneae</taxon>
        <taxon>Rhamnella</taxon>
    </lineage>
</organism>
<dbReference type="FunFam" id="3.60.21.10:FF:000027">
    <property type="entry name" value="Purple acid phosphatase"/>
    <property type="match status" value="1"/>
</dbReference>
<evidence type="ECO:0000256" key="8">
    <source>
        <dbReference type="ARBA" id="ARBA00022833"/>
    </source>
</evidence>
<dbReference type="EC" id="3.1.3.2" evidence="10"/>
<keyword evidence="9" id="KW-0325">Glycoprotein</keyword>
<dbReference type="CDD" id="cd07378">
    <property type="entry name" value="MPP_ACP5"/>
    <property type="match status" value="1"/>
</dbReference>
<dbReference type="GO" id="GO:0003993">
    <property type="term" value="F:acid phosphatase activity"/>
    <property type="evidence" value="ECO:0007669"/>
    <property type="project" value="UniProtKB-UniRule"/>
</dbReference>
<dbReference type="Pfam" id="PF00149">
    <property type="entry name" value="Metallophos"/>
    <property type="match status" value="1"/>
</dbReference>